<comment type="caution">
    <text evidence="12">The sequence shown here is derived from an EMBL/GenBank/DDBJ whole genome shotgun (WGS) entry which is preliminary data.</text>
</comment>
<feature type="domain" description="MGS-like" evidence="11">
    <location>
        <begin position="1"/>
        <end position="149"/>
    </location>
</feature>
<dbReference type="Pfam" id="PF02142">
    <property type="entry name" value="MGS"/>
    <property type="match status" value="1"/>
</dbReference>
<keyword evidence="13" id="KW-1185">Reference proteome</keyword>
<evidence type="ECO:0000256" key="6">
    <source>
        <dbReference type="ARBA" id="ARBA00022801"/>
    </source>
</evidence>
<dbReference type="EC" id="2.1.2.3" evidence="10"/>
<evidence type="ECO:0000313" key="12">
    <source>
        <dbReference type="EMBL" id="RDB57288.1"/>
    </source>
</evidence>
<reference evidence="12 13" key="1">
    <citation type="journal article" date="2018" name="Elife">
        <title>Discovery and characterization of a prevalent human gut bacterial enzyme sufficient for the inactivation of a family of plant toxins.</title>
        <authorList>
            <person name="Koppel N."/>
            <person name="Bisanz J.E."/>
            <person name="Pandelia M.E."/>
            <person name="Turnbaugh P.J."/>
            <person name="Balskus E.P."/>
        </authorList>
    </citation>
    <scope>NUCLEOTIDE SEQUENCE [LARGE SCALE GENOMIC DNA]</scope>
    <source>
        <strain evidence="13">anaerobia AP69FAA</strain>
    </source>
</reference>
<dbReference type="GO" id="GO:0005829">
    <property type="term" value="C:cytosol"/>
    <property type="evidence" value="ECO:0007669"/>
    <property type="project" value="TreeGrafter"/>
</dbReference>
<dbReference type="SUPFAM" id="SSF53927">
    <property type="entry name" value="Cytidine deaminase-like"/>
    <property type="match status" value="1"/>
</dbReference>
<comment type="pathway">
    <text evidence="2 10">Purine metabolism; IMP biosynthesis via de novo pathway; 5-formamido-1-(5-phospho-D-ribosyl)imidazole-4-carboxamide from 5-amino-1-(5-phospho-D-ribosyl)imidazole-4-carboxamide (10-formyl THF route): step 1/1.</text>
</comment>
<dbReference type="NCBIfam" id="NF002049">
    <property type="entry name" value="PRK00881.1"/>
    <property type="match status" value="1"/>
</dbReference>
<dbReference type="OrthoDB" id="9802065at2"/>
<dbReference type="FunFam" id="3.40.140.20:FF:000002">
    <property type="entry name" value="Bifunctional purine biosynthesis protein PurH"/>
    <property type="match status" value="1"/>
</dbReference>
<evidence type="ECO:0000256" key="8">
    <source>
        <dbReference type="ARBA" id="ARBA00050488"/>
    </source>
</evidence>
<evidence type="ECO:0000256" key="2">
    <source>
        <dbReference type="ARBA" id="ARBA00004954"/>
    </source>
</evidence>
<dbReference type="Proteomes" id="UP000253792">
    <property type="component" value="Unassembled WGS sequence"/>
</dbReference>
<comment type="pathway">
    <text evidence="1 10">Purine metabolism; IMP biosynthesis via de novo pathway; IMP from 5-formamido-1-(5-phospho-D-ribosyl)imidazole-4-carboxamide: step 1/1.</text>
</comment>
<dbReference type="InterPro" id="IPR002695">
    <property type="entry name" value="PurH-like"/>
</dbReference>
<dbReference type="SMART" id="SM00798">
    <property type="entry name" value="AICARFT_IMPCHas"/>
    <property type="match status" value="1"/>
</dbReference>
<evidence type="ECO:0000313" key="13">
    <source>
        <dbReference type="Proteomes" id="UP000253792"/>
    </source>
</evidence>
<dbReference type="STRING" id="1034345.GCA_000236865_01465"/>
<comment type="similarity">
    <text evidence="3 10">Belongs to the PurH family.</text>
</comment>
<dbReference type="PROSITE" id="PS51855">
    <property type="entry name" value="MGS"/>
    <property type="match status" value="1"/>
</dbReference>
<dbReference type="RefSeq" id="WP_114619850.1">
    <property type="nucleotide sequence ID" value="NZ_CAUDTN010000011.1"/>
</dbReference>
<evidence type="ECO:0000259" key="11">
    <source>
        <dbReference type="PROSITE" id="PS51855"/>
    </source>
</evidence>
<dbReference type="NCBIfam" id="TIGR00355">
    <property type="entry name" value="purH"/>
    <property type="match status" value="1"/>
</dbReference>
<dbReference type="Gene3D" id="3.40.50.1380">
    <property type="entry name" value="Methylglyoxal synthase-like domain"/>
    <property type="match status" value="1"/>
</dbReference>
<gene>
    <name evidence="10 12" type="primary">purH</name>
    <name evidence="12" type="ORF">C1880_00205</name>
</gene>
<dbReference type="UniPathway" id="UPA00074">
    <property type="reaction ID" value="UER00133"/>
</dbReference>
<evidence type="ECO:0000256" key="3">
    <source>
        <dbReference type="ARBA" id="ARBA00007667"/>
    </source>
</evidence>
<comment type="catalytic activity">
    <reaction evidence="9 10">
        <text>IMP + H2O = 5-formamido-1-(5-phospho-D-ribosyl)imidazole-4-carboxamide</text>
        <dbReference type="Rhea" id="RHEA:18445"/>
        <dbReference type="ChEBI" id="CHEBI:15377"/>
        <dbReference type="ChEBI" id="CHEBI:58053"/>
        <dbReference type="ChEBI" id="CHEBI:58467"/>
        <dbReference type="EC" id="3.5.4.10"/>
    </reaction>
</comment>
<dbReference type="EMBL" id="PPTP01000001">
    <property type="protein sequence ID" value="RDB57288.1"/>
    <property type="molecule type" value="Genomic_DNA"/>
</dbReference>
<dbReference type="Pfam" id="PF01808">
    <property type="entry name" value="AICARFT_IMPCHas"/>
    <property type="match status" value="1"/>
</dbReference>
<dbReference type="EC" id="3.5.4.10" evidence="10"/>
<keyword evidence="4 10" id="KW-0808">Transferase</keyword>
<dbReference type="AlphaFoldDB" id="A0A369LGY8"/>
<dbReference type="InterPro" id="IPR036914">
    <property type="entry name" value="MGS-like_dom_sf"/>
</dbReference>
<protein>
    <recommendedName>
        <fullName evidence="10">Bifunctional purine biosynthesis protein PurH</fullName>
    </recommendedName>
    <domain>
        <recommendedName>
            <fullName evidence="10">Phosphoribosylaminoimidazolecarboxamide formyltransferase</fullName>
            <ecNumber evidence="10">2.1.2.3</ecNumber>
        </recommendedName>
        <alternativeName>
            <fullName evidence="10">AICAR transformylase</fullName>
        </alternativeName>
    </domain>
    <domain>
        <recommendedName>
            <fullName evidence="10">IMP cyclohydrolase</fullName>
            <ecNumber evidence="10">3.5.4.10</ecNumber>
        </recommendedName>
        <alternativeName>
            <fullName evidence="10">ATIC</fullName>
        </alternativeName>
        <alternativeName>
            <fullName evidence="10">IMP synthase</fullName>
        </alternativeName>
        <alternativeName>
            <fullName evidence="10">Inosinicase</fullName>
        </alternativeName>
    </domain>
</protein>
<dbReference type="PIRSF" id="PIRSF000414">
    <property type="entry name" value="AICARFT_IMPCHas"/>
    <property type="match status" value="1"/>
</dbReference>
<evidence type="ECO:0000256" key="9">
    <source>
        <dbReference type="ARBA" id="ARBA00050687"/>
    </source>
</evidence>
<keyword evidence="6 10" id="KW-0378">Hydrolase</keyword>
<dbReference type="GO" id="GO:0004643">
    <property type="term" value="F:phosphoribosylaminoimidazolecarboxamide formyltransferase activity"/>
    <property type="evidence" value="ECO:0007669"/>
    <property type="project" value="UniProtKB-UniRule"/>
</dbReference>
<dbReference type="FunFam" id="3.40.140.20:FF:000001">
    <property type="entry name" value="Bifunctional purine biosynthesis protein PurH"/>
    <property type="match status" value="1"/>
</dbReference>
<dbReference type="Gene3D" id="3.40.140.20">
    <property type="match status" value="2"/>
</dbReference>
<comment type="domain">
    <text evidence="10">The IMP cyclohydrolase activity resides in the N-terminal region.</text>
</comment>
<comment type="catalytic activity">
    <reaction evidence="8 10">
        <text>(6R)-10-formyltetrahydrofolate + 5-amino-1-(5-phospho-beta-D-ribosyl)imidazole-4-carboxamide = 5-formamido-1-(5-phospho-D-ribosyl)imidazole-4-carboxamide + (6S)-5,6,7,8-tetrahydrofolate</text>
        <dbReference type="Rhea" id="RHEA:22192"/>
        <dbReference type="ChEBI" id="CHEBI:57453"/>
        <dbReference type="ChEBI" id="CHEBI:58467"/>
        <dbReference type="ChEBI" id="CHEBI:58475"/>
        <dbReference type="ChEBI" id="CHEBI:195366"/>
        <dbReference type="EC" id="2.1.2.3"/>
    </reaction>
</comment>
<dbReference type="SMART" id="SM00851">
    <property type="entry name" value="MGS"/>
    <property type="match status" value="1"/>
</dbReference>
<dbReference type="InterPro" id="IPR011607">
    <property type="entry name" value="MGS-like_dom"/>
</dbReference>
<evidence type="ECO:0000256" key="7">
    <source>
        <dbReference type="ARBA" id="ARBA00023268"/>
    </source>
</evidence>
<dbReference type="InterPro" id="IPR016193">
    <property type="entry name" value="Cytidine_deaminase-like"/>
</dbReference>
<keyword evidence="7 10" id="KW-0511">Multifunctional enzyme</keyword>
<name>A0A369LGY8_9ACTN</name>
<dbReference type="GO" id="GO:0003937">
    <property type="term" value="F:IMP cyclohydrolase activity"/>
    <property type="evidence" value="ECO:0007669"/>
    <property type="project" value="UniProtKB-UniRule"/>
</dbReference>
<organism evidence="12 13">
    <name type="scientific">Senegalimassilia anaerobia</name>
    <dbReference type="NCBI Taxonomy" id="1473216"/>
    <lineage>
        <taxon>Bacteria</taxon>
        <taxon>Bacillati</taxon>
        <taxon>Actinomycetota</taxon>
        <taxon>Coriobacteriia</taxon>
        <taxon>Coriobacteriales</taxon>
        <taxon>Coriobacteriaceae</taxon>
        <taxon>Senegalimassilia</taxon>
    </lineage>
</organism>
<keyword evidence="5 10" id="KW-0658">Purine biosynthesis</keyword>
<evidence type="ECO:0000256" key="10">
    <source>
        <dbReference type="HAMAP-Rule" id="MF_00139"/>
    </source>
</evidence>
<dbReference type="SUPFAM" id="SSF52335">
    <property type="entry name" value="Methylglyoxal synthase-like"/>
    <property type="match status" value="1"/>
</dbReference>
<dbReference type="InterPro" id="IPR024051">
    <property type="entry name" value="AICAR_Tfase_dup_dom_sf"/>
</dbReference>
<sequence length="547" mass="59708">MADPKVKRVLISVTDKTGVVEFARALHDEFGAEIISTGGTARVIAEAGVPVTPIDEVTKFPEMMDGRVKTLHPMVHGGLLAKRDNAKHMAEAAEHGIQMIDMVVVNLYAFEKTVESGADFGTCIENIDIGGPSMLRSAAKNFESVTVVTDPETYEGILAEMRANGGATTRETRMELALEVFETTNAYDGAIADFLFDQVQAAHPHEHGEGCGCGCEEGIEAQGEFPPECALYMQKQQDLRYGENPHQQAVFYRVDEFAHEHSLVNAQQLNGKELSYNNILDTDACWSLVRELDEPAVIILKHQNPCGSATAENITEAYDKAFACDPKSAFGGIIAANRQVTLEMVEHINENKQFVEVLIAPEFESAALELLQQKKNLRVLRTGGIDAPAAVEVRSVDGGVLVQDVDHVSEDPATFTVPTDRKPTDAEMHELMFAWRVCKGVKSNAILVSRDHAGIGMGPGQPNRVDSALLACKRAHEACERMGVEPKGLVCASDAFFPFRDNVDTLAEWGITAIIQPGGSVRDEESIQACNEHGIAMVFTGHRHFRH</sequence>
<dbReference type="PANTHER" id="PTHR11692">
    <property type="entry name" value="BIFUNCTIONAL PURINE BIOSYNTHESIS PROTEIN PURH"/>
    <property type="match status" value="1"/>
</dbReference>
<dbReference type="FunFam" id="3.40.50.1380:FF:000001">
    <property type="entry name" value="Bifunctional purine biosynthesis protein PurH"/>
    <property type="match status" value="1"/>
</dbReference>
<dbReference type="CDD" id="cd01421">
    <property type="entry name" value="IMPCH"/>
    <property type="match status" value="1"/>
</dbReference>
<accession>A0A369LGY8</accession>
<dbReference type="PANTHER" id="PTHR11692:SF0">
    <property type="entry name" value="BIFUNCTIONAL PURINE BIOSYNTHESIS PROTEIN ATIC"/>
    <property type="match status" value="1"/>
</dbReference>
<evidence type="ECO:0000256" key="1">
    <source>
        <dbReference type="ARBA" id="ARBA00004844"/>
    </source>
</evidence>
<dbReference type="GO" id="GO:0006189">
    <property type="term" value="P:'de novo' IMP biosynthetic process"/>
    <property type="evidence" value="ECO:0007669"/>
    <property type="project" value="UniProtKB-UniRule"/>
</dbReference>
<dbReference type="HAMAP" id="MF_00139">
    <property type="entry name" value="PurH"/>
    <property type="match status" value="1"/>
</dbReference>
<evidence type="ECO:0000256" key="5">
    <source>
        <dbReference type="ARBA" id="ARBA00022755"/>
    </source>
</evidence>
<proteinExistence type="inferred from homology"/>
<evidence type="ECO:0000256" key="4">
    <source>
        <dbReference type="ARBA" id="ARBA00022679"/>
    </source>
</evidence>